<protein>
    <submittedName>
        <fullName evidence="2">Uncharacterized protein</fullName>
    </submittedName>
</protein>
<feature type="compositionally biased region" description="Polar residues" evidence="1">
    <location>
        <begin position="107"/>
        <end position="127"/>
    </location>
</feature>
<dbReference type="Proteomes" id="UP000678499">
    <property type="component" value="Unassembled WGS sequence"/>
</dbReference>
<gene>
    <name evidence="2" type="ORF">NMOB1V02_LOCUS2032</name>
</gene>
<feature type="compositionally biased region" description="Low complexity" evidence="1">
    <location>
        <begin position="213"/>
        <end position="228"/>
    </location>
</feature>
<feature type="region of interest" description="Disordered" evidence="1">
    <location>
        <begin position="1"/>
        <end position="292"/>
    </location>
</feature>
<feature type="region of interest" description="Disordered" evidence="1">
    <location>
        <begin position="525"/>
        <end position="553"/>
    </location>
</feature>
<reference evidence="2" key="1">
    <citation type="submission" date="2020-11" db="EMBL/GenBank/DDBJ databases">
        <authorList>
            <person name="Tran Van P."/>
        </authorList>
    </citation>
    <scope>NUCLEOTIDE SEQUENCE</scope>
</reference>
<evidence type="ECO:0000256" key="1">
    <source>
        <dbReference type="SAM" id="MobiDB-lite"/>
    </source>
</evidence>
<accession>A0A7R9G9L3</accession>
<feature type="compositionally biased region" description="Low complexity" evidence="1">
    <location>
        <begin position="192"/>
        <end position="201"/>
    </location>
</feature>
<feature type="compositionally biased region" description="Low complexity" evidence="1">
    <location>
        <begin position="86"/>
        <end position="101"/>
    </location>
</feature>
<feature type="compositionally biased region" description="Polar residues" evidence="1">
    <location>
        <begin position="202"/>
        <end position="212"/>
    </location>
</feature>
<sequence>MGNHHSGRHRVEDDDDHFYYTSGRLPSPFNKQQQQQQVNGSYQNGNSCGGVPGTGTGVDQSRLIKPPSGLVRGQQTPSHNGANGKPSSSNSSRSTSPTNHSFIPTPRSLQNTPNVPLKHQNGSNTASGIPARNCMIPGRSSLRLPSTSSGSGGKSVKQASVVEDDPKTLKTKGSSMFDKLNVFHRDKERASTKALSSSSATRNAGSGTNKRASSSSGFSSAHSQSDSSSVDRPSPVLASTPSMISRKGAKTNASPKLRKRSEEPAPATSSISRLDASRRSSRGSRMPVPVSVPMLPQQTSEASSDLAFKPTAAVKATPLSDHNILPITRAVPEKEAKLPNGTTDEKHGINIALVSPMLNRRMNDQPENISIIEKVPEKLAEPPPPPIPMDPPPPLPTVPVAKPVNESCSESEVKDEVDPDDEIVMNIRPMEPVLRTANFTFLRGLSRGSASAASANSPFEAFLRKRMNNGVCSADPGQGYLSDSEATGYNGAPVDNFDGYMSEGGAGLHAASKRKQPMQYPVPVPEDARLPSNLSNCRPSTNGQMGKNRPGSKRDNVDGALLVDLIFSCLLLWSNCCANLNAQRRGR</sequence>
<feature type="compositionally biased region" description="Polar residues" evidence="1">
    <location>
        <begin position="532"/>
        <end position="545"/>
    </location>
</feature>
<dbReference type="AlphaFoldDB" id="A0A7R9G9L3"/>
<dbReference type="EMBL" id="CAJPEX010000218">
    <property type="protein sequence ID" value="CAG0914332.1"/>
    <property type="molecule type" value="Genomic_DNA"/>
</dbReference>
<feature type="compositionally biased region" description="Low complexity" evidence="1">
    <location>
        <begin position="137"/>
        <end position="161"/>
    </location>
</feature>
<evidence type="ECO:0000313" key="3">
    <source>
        <dbReference type="Proteomes" id="UP000678499"/>
    </source>
</evidence>
<dbReference type="EMBL" id="OA882255">
    <property type="protein sequence ID" value="CAD7274180.1"/>
    <property type="molecule type" value="Genomic_DNA"/>
</dbReference>
<keyword evidence="3" id="KW-1185">Reference proteome</keyword>
<feature type="compositionally biased region" description="Gly residues" evidence="1">
    <location>
        <begin position="47"/>
        <end position="56"/>
    </location>
</feature>
<proteinExistence type="predicted"/>
<feature type="compositionally biased region" description="Basic and acidic residues" evidence="1">
    <location>
        <begin position="181"/>
        <end position="191"/>
    </location>
</feature>
<evidence type="ECO:0000313" key="2">
    <source>
        <dbReference type="EMBL" id="CAD7274180.1"/>
    </source>
</evidence>
<organism evidence="2">
    <name type="scientific">Notodromas monacha</name>
    <dbReference type="NCBI Taxonomy" id="399045"/>
    <lineage>
        <taxon>Eukaryota</taxon>
        <taxon>Metazoa</taxon>
        <taxon>Ecdysozoa</taxon>
        <taxon>Arthropoda</taxon>
        <taxon>Crustacea</taxon>
        <taxon>Oligostraca</taxon>
        <taxon>Ostracoda</taxon>
        <taxon>Podocopa</taxon>
        <taxon>Podocopida</taxon>
        <taxon>Cypridocopina</taxon>
        <taxon>Cypridoidea</taxon>
        <taxon>Cyprididae</taxon>
        <taxon>Notodromas</taxon>
    </lineage>
</organism>
<name>A0A7R9G9L3_9CRUS</name>